<evidence type="ECO:0000256" key="1">
    <source>
        <dbReference type="ARBA" id="ARBA00004141"/>
    </source>
</evidence>
<comment type="subcellular location">
    <subcellularLocation>
        <location evidence="1">Membrane</location>
        <topology evidence="1">Multi-pass membrane protein</topology>
    </subcellularLocation>
</comment>
<evidence type="ECO:0000256" key="2">
    <source>
        <dbReference type="ARBA" id="ARBA00022692"/>
    </source>
</evidence>
<feature type="transmembrane region" description="Helical" evidence="5">
    <location>
        <begin position="314"/>
        <end position="331"/>
    </location>
</feature>
<proteinExistence type="predicted"/>
<feature type="transmembrane region" description="Helical" evidence="5">
    <location>
        <begin position="185"/>
        <end position="208"/>
    </location>
</feature>
<reference evidence="7" key="1">
    <citation type="journal article" date="2019" name="Int. J. Syst. Evol. Microbiol.">
        <title>The Global Catalogue of Microorganisms (GCM) 10K type strain sequencing project: providing services to taxonomists for standard genome sequencing and annotation.</title>
        <authorList>
            <consortium name="The Broad Institute Genomics Platform"/>
            <consortium name="The Broad Institute Genome Sequencing Center for Infectious Disease"/>
            <person name="Wu L."/>
            <person name="Ma J."/>
        </authorList>
    </citation>
    <scope>NUCLEOTIDE SEQUENCE [LARGE SCALE GENOMIC DNA]</scope>
    <source>
        <strain evidence="7">KCTC 33575</strain>
    </source>
</reference>
<evidence type="ECO:0000256" key="4">
    <source>
        <dbReference type="ARBA" id="ARBA00023136"/>
    </source>
</evidence>
<feature type="transmembrane region" description="Helical" evidence="5">
    <location>
        <begin position="337"/>
        <end position="360"/>
    </location>
</feature>
<feature type="transmembrane region" description="Helical" evidence="5">
    <location>
        <begin position="42"/>
        <end position="62"/>
    </location>
</feature>
<gene>
    <name evidence="6" type="ORF">ACFSX4_13450</name>
</gene>
<dbReference type="RefSeq" id="WP_377775769.1">
    <property type="nucleotide sequence ID" value="NZ_JBHUOQ010000005.1"/>
</dbReference>
<keyword evidence="4 5" id="KW-0472">Membrane</keyword>
<protein>
    <submittedName>
        <fullName evidence="6">NRAMP family divalent metal transporter</fullName>
    </submittedName>
</protein>
<feature type="transmembrane region" description="Helical" evidence="5">
    <location>
        <begin position="121"/>
        <end position="138"/>
    </location>
</feature>
<comment type="caution">
    <text evidence="6">The sequence shown here is derived from an EMBL/GenBank/DDBJ whole genome shotgun (WGS) entry which is preliminary data.</text>
</comment>
<feature type="transmembrane region" description="Helical" evidence="5">
    <location>
        <begin position="372"/>
        <end position="398"/>
    </location>
</feature>
<evidence type="ECO:0000256" key="5">
    <source>
        <dbReference type="SAM" id="Phobius"/>
    </source>
</evidence>
<keyword evidence="7" id="KW-1185">Reference proteome</keyword>
<dbReference type="PANTHER" id="PTHR11706">
    <property type="entry name" value="SOLUTE CARRIER PROTEIN FAMILY 11 MEMBER"/>
    <property type="match status" value="1"/>
</dbReference>
<feature type="transmembrane region" description="Helical" evidence="5">
    <location>
        <begin position="229"/>
        <end position="256"/>
    </location>
</feature>
<evidence type="ECO:0000313" key="6">
    <source>
        <dbReference type="EMBL" id="MFD2831476.1"/>
    </source>
</evidence>
<keyword evidence="3 5" id="KW-1133">Transmembrane helix</keyword>
<evidence type="ECO:0000256" key="3">
    <source>
        <dbReference type="ARBA" id="ARBA00022989"/>
    </source>
</evidence>
<dbReference type="PANTHER" id="PTHR11706:SF2">
    <property type="entry name" value="TRANSPORTER PROTEIN"/>
    <property type="match status" value="1"/>
</dbReference>
<dbReference type="Pfam" id="PF01566">
    <property type="entry name" value="Nramp"/>
    <property type="match status" value="1"/>
</dbReference>
<feature type="transmembrane region" description="Helical" evidence="5">
    <location>
        <begin position="147"/>
        <end position="165"/>
    </location>
</feature>
<feature type="transmembrane region" description="Helical" evidence="5">
    <location>
        <begin position="82"/>
        <end position="101"/>
    </location>
</feature>
<accession>A0ABW5X1U9</accession>
<dbReference type="Proteomes" id="UP001597519">
    <property type="component" value="Unassembled WGS sequence"/>
</dbReference>
<dbReference type="InterPro" id="IPR001046">
    <property type="entry name" value="NRAMP_fam"/>
</dbReference>
<dbReference type="EMBL" id="JBHUOQ010000005">
    <property type="protein sequence ID" value="MFD2831476.1"/>
    <property type="molecule type" value="Genomic_DNA"/>
</dbReference>
<keyword evidence="2 5" id="KW-0812">Transmembrane</keyword>
<feature type="transmembrane region" description="Helical" evidence="5">
    <location>
        <begin position="276"/>
        <end position="302"/>
    </location>
</feature>
<name>A0ABW5X1U9_9STAP</name>
<evidence type="ECO:0000313" key="7">
    <source>
        <dbReference type="Proteomes" id="UP001597519"/>
    </source>
</evidence>
<sequence>MEKKQKITGQQRRLLFGAVFLMATSAIGPAFLTQTTVFTEQFLASFAFAILVSIIIDIGAQLNIWRVLTVSGKRGQDVANEVVPGLGHAVAFLIVLGGLAFNIGNVAGAGLGLNAMFGWDVRLGAALTGAFAIFVFLVKNGRAVMDIVTQVLGVLMIAITAYVMIQSDPPYGEAAAKMVLPDEPWTMFVPIVTIVGGTVGGYITFAGAHRLIEAKMTGVENLRFVSRAANYGILTTGIMRVLLFLAVLGVLAQGAVLSEENPPASVFQFALGDIGMRVFGVVLLAAALSSVIGSAYTSASFLRSMHTAFDKYNNIVIVIFILTSTLIFTFVGRPVTLLILAGAFNGLILPVTLGAILLAARRKSVVGEYRHPTWMIVLGVIAVIFTIFAGVMSLGGLADLWNG</sequence>
<organism evidence="6 7">
    <name type="scientific">Corticicoccus populi</name>
    <dbReference type="NCBI Taxonomy" id="1812821"/>
    <lineage>
        <taxon>Bacteria</taxon>
        <taxon>Bacillati</taxon>
        <taxon>Bacillota</taxon>
        <taxon>Bacilli</taxon>
        <taxon>Bacillales</taxon>
        <taxon>Staphylococcaceae</taxon>
        <taxon>Corticicoccus</taxon>
    </lineage>
</organism>